<comment type="caution">
    <text evidence="7">The sequence shown here is derived from an EMBL/GenBank/DDBJ whole genome shotgun (WGS) entry which is preliminary data.</text>
</comment>
<dbReference type="InterPro" id="IPR036388">
    <property type="entry name" value="WH-like_DNA-bd_sf"/>
</dbReference>
<dbReference type="RefSeq" id="WP_303493015.1">
    <property type="nucleotide sequence ID" value="NZ_JAUOPB010000009.1"/>
</dbReference>
<keyword evidence="4" id="KW-0804">Transcription</keyword>
<comment type="similarity">
    <text evidence="1">Belongs to the sigma-70 factor family. ECF subfamily.</text>
</comment>
<dbReference type="GO" id="GO:0016987">
    <property type="term" value="F:sigma factor activity"/>
    <property type="evidence" value="ECO:0007669"/>
    <property type="project" value="UniProtKB-KW"/>
</dbReference>
<evidence type="ECO:0000259" key="5">
    <source>
        <dbReference type="Pfam" id="PF04542"/>
    </source>
</evidence>
<evidence type="ECO:0000313" key="7">
    <source>
        <dbReference type="EMBL" id="MDO6423321.1"/>
    </source>
</evidence>
<organism evidence="7 8">
    <name type="scientific">Saccharophagus degradans</name>
    <dbReference type="NCBI Taxonomy" id="86304"/>
    <lineage>
        <taxon>Bacteria</taxon>
        <taxon>Pseudomonadati</taxon>
        <taxon>Pseudomonadota</taxon>
        <taxon>Gammaproteobacteria</taxon>
        <taxon>Cellvibrionales</taxon>
        <taxon>Cellvibrionaceae</taxon>
        <taxon>Saccharophagus</taxon>
    </lineage>
</organism>
<dbReference type="CDD" id="cd06171">
    <property type="entry name" value="Sigma70_r4"/>
    <property type="match status" value="1"/>
</dbReference>
<feature type="domain" description="RNA polymerase sigma factor 70 region 4 type 2" evidence="6">
    <location>
        <begin position="118"/>
        <end position="168"/>
    </location>
</feature>
<dbReference type="Proteomes" id="UP001169760">
    <property type="component" value="Unassembled WGS sequence"/>
</dbReference>
<dbReference type="Pfam" id="PF08281">
    <property type="entry name" value="Sigma70_r4_2"/>
    <property type="match status" value="1"/>
</dbReference>
<dbReference type="NCBIfam" id="TIGR02937">
    <property type="entry name" value="sigma70-ECF"/>
    <property type="match status" value="1"/>
</dbReference>
<dbReference type="GO" id="GO:0003677">
    <property type="term" value="F:DNA binding"/>
    <property type="evidence" value="ECO:0007669"/>
    <property type="project" value="InterPro"/>
</dbReference>
<dbReference type="PANTHER" id="PTHR43133">
    <property type="entry name" value="RNA POLYMERASE ECF-TYPE SIGMA FACTO"/>
    <property type="match status" value="1"/>
</dbReference>
<dbReference type="Gene3D" id="1.10.1740.10">
    <property type="match status" value="1"/>
</dbReference>
<proteinExistence type="inferred from homology"/>
<name>A0AAW7X6P0_9GAMM</name>
<dbReference type="Pfam" id="PF04542">
    <property type="entry name" value="Sigma70_r2"/>
    <property type="match status" value="1"/>
</dbReference>
<dbReference type="InterPro" id="IPR013249">
    <property type="entry name" value="RNA_pol_sigma70_r4_t2"/>
</dbReference>
<dbReference type="InterPro" id="IPR007627">
    <property type="entry name" value="RNA_pol_sigma70_r2"/>
</dbReference>
<feature type="domain" description="RNA polymerase sigma-70 region 2" evidence="5">
    <location>
        <begin position="21"/>
        <end position="88"/>
    </location>
</feature>
<keyword evidence="2" id="KW-0805">Transcription regulation</keyword>
<dbReference type="SUPFAM" id="SSF88946">
    <property type="entry name" value="Sigma2 domain of RNA polymerase sigma factors"/>
    <property type="match status" value="1"/>
</dbReference>
<evidence type="ECO:0000256" key="3">
    <source>
        <dbReference type="ARBA" id="ARBA00023082"/>
    </source>
</evidence>
<dbReference type="PANTHER" id="PTHR43133:SF25">
    <property type="entry name" value="RNA POLYMERASE SIGMA FACTOR RFAY-RELATED"/>
    <property type="match status" value="1"/>
</dbReference>
<protein>
    <submittedName>
        <fullName evidence="7">RNA polymerase sigma factor</fullName>
    </submittedName>
</protein>
<dbReference type="EMBL" id="JAUOPB010000009">
    <property type="protein sequence ID" value="MDO6423321.1"/>
    <property type="molecule type" value="Genomic_DNA"/>
</dbReference>
<dbReference type="Gene3D" id="1.10.10.10">
    <property type="entry name" value="Winged helix-like DNA-binding domain superfamily/Winged helix DNA-binding domain"/>
    <property type="match status" value="1"/>
</dbReference>
<evidence type="ECO:0000256" key="1">
    <source>
        <dbReference type="ARBA" id="ARBA00010641"/>
    </source>
</evidence>
<dbReference type="SUPFAM" id="SSF88659">
    <property type="entry name" value="Sigma3 and sigma4 domains of RNA polymerase sigma factors"/>
    <property type="match status" value="1"/>
</dbReference>
<evidence type="ECO:0000256" key="2">
    <source>
        <dbReference type="ARBA" id="ARBA00023015"/>
    </source>
</evidence>
<evidence type="ECO:0000256" key="4">
    <source>
        <dbReference type="ARBA" id="ARBA00023163"/>
    </source>
</evidence>
<evidence type="ECO:0000259" key="6">
    <source>
        <dbReference type="Pfam" id="PF08281"/>
    </source>
</evidence>
<dbReference type="GO" id="GO:0006352">
    <property type="term" value="P:DNA-templated transcription initiation"/>
    <property type="evidence" value="ECO:0007669"/>
    <property type="project" value="InterPro"/>
</dbReference>
<reference evidence="7" key="1">
    <citation type="submission" date="2023-07" db="EMBL/GenBank/DDBJ databases">
        <title>Genome content predicts the carbon catabolic preferences of heterotrophic bacteria.</title>
        <authorList>
            <person name="Gralka M."/>
        </authorList>
    </citation>
    <scope>NUCLEOTIDE SEQUENCE</scope>
    <source>
        <strain evidence="7">I3M17_2</strain>
    </source>
</reference>
<dbReference type="InterPro" id="IPR013324">
    <property type="entry name" value="RNA_pol_sigma_r3/r4-like"/>
</dbReference>
<dbReference type="InterPro" id="IPR014284">
    <property type="entry name" value="RNA_pol_sigma-70_dom"/>
</dbReference>
<dbReference type="InterPro" id="IPR039425">
    <property type="entry name" value="RNA_pol_sigma-70-like"/>
</dbReference>
<keyword evidence="3" id="KW-0731">Sigma factor</keyword>
<evidence type="ECO:0000313" key="8">
    <source>
        <dbReference type="Proteomes" id="UP001169760"/>
    </source>
</evidence>
<sequence length="185" mass="21413">MSKILSFFKRPNRSNSDFEALVAPYMAALYRQAFKYAGNESEAEDLLQEVLIEAYQRIDALQAAPMPLAWLTRCLYHRFVDAYRKQKARPALEDIDALHLRDEPQAAGTPEAHYWHSQVLKSLTLLSPEQRMVVSLHDMEGYTLVELANIVEMPLGTLKSHLHRARKILQQEFKLQPFQPATRYK</sequence>
<gene>
    <name evidence="7" type="ORF">Q4521_12640</name>
</gene>
<accession>A0AAW7X6P0</accession>
<dbReference type="AlphaFoldDB" id="A0AAW7X6P0"/>
<dbReference type="InterPro" id="IPR013325">
    <property type="entry name" value="RNA_pol_sigma_r2"/>
</dbReference>